<proteinExistence type="predicted"/>
<gene>
    <name evidence="1" type="ORF">PGT21_012082</name>
</gene>
<evidence type="ECO:0000313" key="1">
    <source>
        <dbReference type="EMBL" id="KAA1076573.1"/>
    </source>
</evidence>
<comment type="caution">
    <text evidence="1">The sequence shown here is derived from an EMBL/GenBank/DDBJ whole genome shotgun (WGS) entry which is preliminary data.</text>
</comment>
<organism evidence="1 2">
    <name type="scientific">Puccinia graminis f. sp. tritici</name>
    <dbReference type="NCBI Taxonomy" id="56615"/>
    <lineage>
        <taxon>Eukaryota</taxon>
        <taxon>Fungi</taxon>
        <taxon>Dikarya</taxon>
        <taxon>Basidiomycota</taxon>
        <taxon>Pucciniomycotina</taxon>
        <taxon>Pucciniomycetes</taxon>
        <taxon>Pucciniales</taxon>
        <taxon>Pucciniaceae</taxon>
        <taxon>Puccinia</taxon>
    </lineage>
</organism>
<dbReference type="AlphaFoldDB" id="A0A5B0MK04"/>
<reference evidence="1 2" key="1">
    <citation type="submission" date="2019-05" db="EMBL/GenBank/DDBJ databases">
        <title>Emergence of the Ug99 lineage of the wheat stem rust pathogen through somatic hybridization.</title>
        <authorList>
            <person name="Li F."/>
            <person name="Upadhyaya N.M."/>
            <person name="Sperschneider J."/>
            <person name="Matny O."/>
            <person name="Nguyen-Phuc H."/>
            <person name="Mago R."/>
            <person name="Raley C."/>
            <person name="Miller M.E."/>
            <person name="Silverstein K.A.T."/>
            <person name="Henningsen E."/>
            <person name="Hirsch C.D."/>
            <person name="Visser B."/>
            <person name="Pretorius Z.A."/>
            <person name="Steffenson B.J."/>
            <person name="Schwessinger B."/>
            <person name="Dodds P.N."/>
            <person name="Figueroa M."/>
        </authorList>
    </citation>
    <scope>NUCLEOTIDE SEQUENCE [LARGE SCALE GENOMIC DNA]</scope>
    <source>
        <strain evidence="1">21-0</strain>
    </source>
</reference>
<keyword evidence="2" id="KW-1185">Reference proteome</keyword>
<sequence>MINRDSQHLICGRTLGLLSRLSQICTRHRVQSCCAGSVQQALPEALSVSTETNGSKRVESGWPMLLLVGCIQAESEVKEEKKKPTKRKSSVWTGHRLSKVVWQWSVCLEATSTGMTPKISLLKASKSSN</sequence>
<protein>
    <submittedName>
        <fullName evidence="1">Uncharacterized protein</fullName>
    </submittedName>
</protein>
<evidence type="ECO:0000313" key="2">
    <source>
        <dbReference type="Proteomes" id="UP000324748"/>
    </source>
</evidence>
<accession>A0A5B0MK04</accession>
<name>A0A5B0MK04_PUCGR</name>
<dbReference type="EMBL" id="VSWC01000145">
    <property type="protein sequence ID" value="KAA1076573.1"/>
    <property type="molecule type" value="Genomic_DNA"/>
</dbReference>
<dbReference type="Proteomes" id="UP000324748">
    <property type="component" value="Unassembled WGS sequence"/>
</dbReference>